<accession>A0A0E1W9S8</accession>
<dbReference type="AlphaFoldDB" id="A0A0E1W9S8"/>
<gene>
    <name evidence="1" type="ORF">BURPS1710A_4244</name>
</gene>
<organism evidence="1 2">
    <name type="scientific">Burkholderia pseudomallei 1710a</name>
    <dbReference type="NCBI Taxonomy" id="320371"/>
    <lineage>
        <taxon>Bacteria</taxon>
        <taxon>Pseudomonadati</taxon>
        <taxon>Pseudomonadota</taxon>
        <taxon>Betaproteobacteria</taxon>
        <taxon>Burkholderiales</taxon>
        <taxon>Burkholderiaceae</taxon>
        <taxon>Burkholderia</taxon>
        <taxon>pseudomallei group</taxon>
    </lineage>
</organism>
<dbReference type="EMBL" id="CM000832">
    <property type="protein sequence ID" value="EET09154.1"/>
    <property type="molecule type" value="Genomic_DNA"/>
</dbReference>
<dbReference type="Proteomes" id="UP000001812">
    <property type="component" value="Chromosome I"/>
</dbReference>
<name>A0A0E1W9S8_BURPE</name>
<sequence>MPRRASRAWRGTRGRHERRAPSSVHFFHLSPRKFHFVRVGATCHIMSTLGRL</sequence>
<dbReference type="HOGENOM" id="CLU_3077648_0_0_4"/>
<protein>
    <submittedName>
        <fullName evidence="1">Uncharacterized protein</fullName>
    </submittedName>
</protein>
<reference evidence="2" key="1">
    <citation type="submission" date="2007-08" db="EMBL/GenBank/DDBJ databases">
        <title>Annotation of Burkholderia pseudomallei 1710a.</title>
        <authorList>
            <person name="Harkins D.M."/>
            <person name="DeShazer D."/>
            <person name="Woods D.E."/>
            <person name="Brinkac L.M."/>
            <person name="Brown K.A."/>
            <person name="Hung G.C."/>
            <person name="Tuanyok A."/>
            <person name="Zhang B."/>
            <person name="Nierman W.C."/>
        </authorList>
    </citation>
    <scope>NUCLEOTIDE SEQUENCE [LARGE SCALE GENOMIC DNA]</scope>
    <source>
        <strain evidence="2">1710a</strain>
    </source>
</reference>
<evidence type="ECO:0000313" key="2">
    <source>
        <dbReference type="Proteomes" id="UP000001812"/>
    </source>
</evidence>
<proteinExistence type="predicted"/>
<evidence type="ECO:0000313" key="1">
    <source>
        <dbReference type="EMBL" id="EET09154.1"/>
    </source>
</evidence>
<reference evidence="1 2" key="2">
    <citation type="submission" date="2009-05" db="EMBL/GenBank/DDBJ databases">
        <authorList>
            <person name="Harkins D.M."/>
            <person name="DeShazer D."/>
            <person name="Woods D.E."/>
            <person name="Brinkac L.M."/>
            <person name="Brown K.A."/>
            <person name="Hung G.C."/>
            <person name="Tuanyok A."/>
            <person name="Zhang B."/>
            <person name="Nierman W.C."/>
        </authorList>
    </citation>
    <scope>NUCLEOTIDE SEQUENCE [LARGE SCALE GENOMIC DNA]</scope>
    <source>
        <strain evidence="1 2">1710a</strain>
    </source>
</reference>